<name>X1VTJ7_9ZZZZ</name>
<evidence type="ECO:0000313" key="1">
    <source>
        <dbReference type="EMBL" id="GAJ24312.1"/>
    </source>
</evidence>
<organism evidence="1">
    <name type="scientific">marine sediment metagenome</name>
    <dbReference type="NCBI Taxonomy" id="412755"/>
    <lineage>
        <taxon>unclassified sequences</taxon>
        <taxon>metagenomes</taxon>
        <taxon>ecological metagenomes</taxon>
    </lineage>
</organism>
<protein>
    <submittedName>
        <fullName evidence="1">Uncharacterized protein</fullName>
    </submittedName>
</protein>
<comment type="caution">
    <text evidence="1">The sequence shown here is derived from an EMBL/GenBank/DDBJ whole genome shotgun (WGS) entry which is preliminary data.</text>
</comment>
<proteinExistence type="predicted"/>
<gene>
    <name evidence="1" type="ORF">S12H4_56061</name>
</gene>
<dbReference type="EMBL" id="BARW01036040">
    <property type="protein sequence ID" value="GAJ24312.1"/>
    <property type="molecule type" value="Genomic_DNA"/>
</dbReference>
<accession>X1VTJ7</accession>
<dbReference type="AlphaFoldDB" id="X1VTJ7"/>
<sequence length="113" mass="12402">LRSAPPPDYTRGVRGSSNDSGVNWTMNTDCCNFQVWTADLPGTYFKAGLVHIWHPALLTIVHKRGELTVNGYDKLSSLDDEYLTGQVGVDVEGGDDIEATTLPCLTYGYHVPE</sequence>
<feature type="non-terminal residue" evidence="1">
    <location>
        <position position="1"/>
    </location>
</feature>
<reference evidence="1" key="1">
    <citation type="journal article" date="2014" name="Front. Microbiol.">
        <title>High frequency of phylogenetically diverse reductive dehalogenase-homologous genes in deep subseafloor sedimentary metagenomes.</title>
        <authorList>
            <person name="Kawai M."/>
            <person name="Futagami T."/>
            <person name="Toyoda A."/>
            <person name="Takaki Y."/>
            <person name="Nishi S."/>
            <person name="Hori S."/>
            <person name="Arai W."/>
            <person name="Tsubouchi T."/>
            <person name="Morono Y."/>
            <person name="Uchiyama I."/>
            <person name="Ito T."/>
            <person name="Fujiyama A."/>
            <person name="Inagaki F."/>
            <person name="Takami H."/>
        </authorList>
    </citation>
    <scope>NUCLEOTIDE SEQUENCE</scope>
    <source>
        <strain evidence="1">Expedition CK06-06</strain>
    </source>
</reference>